<feature type="compositionally biased region" description="Basic and acidic residues" evidence="1">
    <location>
        <begin position="1"/>
        <end position="19"/>
    </location>
</feature>
<gene>
    <name evidence="2" type="ORF">SHEWBE_0461</name>
</gene>
<name>A0A330LZW5_9GAMM</name>
<feature type="region of interest" description="Disordered" evidence="1">
    <location>
        <begin position="1"/>
        <end position="21"/>
    </location>
</feature>
<organism evidence="2 3">
    <name type="scientific">Shewanella benthica</name>
    <dbReference type="NCBI Taxonomy" id="43661"/>
    <lineage>
        <taxon>Bacteria</taxon>
        <taxon>Pseudomonadati</taxon>
        <taxon>Pseudomonadota</taxon>
        <taxon>Gammaproteobacteria</taxon>
        <taxon>Alteromonadales</taxon>
        <taxon>Shewanellaceae</taxon>
        <taxon>Shewanella</taxon>
    </lineage>
</organism>
<dbReference type="EMBL" id="LS483452">
    <property type="protein sequence ID" value="SQH74450.1"/>
    <property type="molecule type" value="Genomic_DNA"/>
</dbReference>
<dbReference type="Proteomes" id="UP000250123">
    <property type="component" value="Chromosome SHEWBE"/>
</dbReference>
<proteinExistence type="predicted"/>
<dbReference type="AlphaFoldDB" id="A0A330LZW5"/>
<evidence type="ECO:0000256" key="1">
    <source>
        <dbReference type="SAM" id="MobiDB-lite"/>
    </source>
</evidence>
<evidence type="ECO:0000313" key="3">
    <source>
        <dbReference type="Proteomes" id="UP000250123"/>
    </source>
</evidence>
<reference evidence="3" key="1">
    <citation type="submission" date="2018-06" db="EMBL/GenBank/DDBJ databases">
        <authorList>
            <person name="Cea G.-C."/>
            <person name="William W."/>
        </authorList>
    </citation>
    <scope>NUCLEOTIDE SEQUENCE [LARGE SCALE GENOMIC DNA]</scope>
    <source>
        <strain evidence="3">DB21MT-2</strain>
    </source>
</reference>
<evidence type="ECO:0000313" key="2">
    <source>
        <dbReference type="EMBL" id="SQH74450.1"/>
    </source>
</evidence>
<sequence length="81" mass="9435">MFEIVKRPRMDSYETKSQRTADPCFSNSAHKVVHSQPCDHDIRISLCSTTTVYKLQQSYGHHKTTKYPYRQMNKLAIPCEA</sequence>
<protein>
    <submittedName>
        <fullName evidence="2">Uncharacterized protein</fullName>
    </submittedName>
</protein>
<dbReference type="KEGG" id="sbk:SHEWBE_0461"/>
<accession>A0A330LZW5</accession>